<dbReference type="SUPFAM" id="SSF52540">
    <property type="entry name" value="P-loop containing nucleoside triphosphate hydrolases"/>
    <property type="match status" value="1"/>
</dbReference>
<evidence type="ECO:0000259" key="1">
    <source>
        <dbReference type="Pfam" id="PF01656"/>
    </source>
</evidence>
<keyword evidence="3" id="KW-1185">Reference proteome</keyword>
<organism evidence="2 3">
    <name type="scientific">Sulfurimonas autotrophica (strain ATCC BAA-671 / DSM 16294 / JCM 11897 / OK10)</name>
    <dbReference type="NCBI Taxonomy" id="563040"/>
    <lineage>
        <taxon>Bacteria</taxon>
        <taxon>Pseudomonadati</taxon>
        <taxon>Campylobacterota</taxon>
        <taxon>Epsilonproteobacteria</taxon>
        <taxon>Campylobacterales</taxon>
        <taxon>Sulfurimonadaceae</taxon>
        <taxon>Sulfurimonas</taxon>
    </lineage>
</organism>
<gene>
    <name evidence="2" type="ordered locus">Saut_0159</name>
</gene>
<dbReference type="InterPro" id="IPR002586">
    <property type="entry name" value="CobQ/CobB/MinD/ParA_Nub-bd_dom"/>
</dbReference>
<dbReference type="PANTHER" id="PTHR13696">
    <property type="entry name" value="P-LOOP CONTAINING NUCLEOSIDE TRIPHOSPHATE HYDROLASE"/>
    <property type="match status" value="1"/>
</dbReference>
<dbReference type="InterPro" id="IPR050678">
    <property type="entry name" value="DNA_Partitioning_ATPase"/>
</dbReference>
<dbReference type="HOGENOM" id="CLU_037612_5_4_7"/>
<dbReference type="Gene3D" id="3.40.50.300">
    <property type="entry name" value="P-loop containing nucleotide triphosphate hydrolases"/>
    <property type="match status" value="1"/>
</dbReference>
<dbReference type="STRING" id="563040.Saut_0159"/>
<evidence type="ECO:0000313" key="3">
    <source>
        <dbReference type="Proteomes" id="UP000007803"/>
    </source>
</evidence>
<dbReference type="AlphaFoldDB" id="E0UTA5"/>
<dbReference type="Pfam" id="PF01656">
    <property type="entry name" value="CbiA"/>
    <property type="match status" value="1"/>
</dbReference>
<protein>
    <submittedName>
        <fullName evidence="2">Plasmid partitioning protein</fullName>
    </submittedName>
</protein>
<dbReference type="RefSeq" id="WP_013325964.1">
    <property type="nucleotide sequence ID" value="NC_014506.1"/>
</dbReference>
<dbReference type="InterPro" id="IPR027417">
    <property type="entry name" value="P-loop_NTPase"/>
</dbReference>
<name>E0UTA5_SULAO</name>
<dbReference type="PANTHER" id="PTHR13696:SF96">
    <property type="entry name" value="COBQ_COBB_MIND_PARA NUCLEOTIDE BINDING DOMAIN-CONTAINING PROTEIN"/>
    <property type="match status" value="1"/>
</dbReference>
<dbReference type="OrthoDB" id="13869at2"/>
<dbReference type="EMBL" id="CP002205">
    <property type="protein sequence ID" value="ADN08208.1"/>
    <property type="molecule type" value="Genomic_DNA"/>
</dbReference>
<dbReference type="Proteomes" id="UP000007803">
    <property type="component" value="Chromosome"/>
</dbReference>
<feature type="domain" description="CobQ/CobB/MinD/ParA nucleotide binding" evidence="1">
    <location>
        <begin position="7"/>
        <end position="190"/>
    </location>
</feature>
<reference evidence="3" key="1">
    <citation type="journal article" date="2010" name="Stand. Genomic Sci.">
        <title>Complete genome sequence of Sulfurimonas autotrophica type strain (OK10).</title>
        <authorList>
            <person name="Sikorski J."/>
            <person name="Munk C."/>
            <person name="Lapidus A."/>
            <person name="Djao O."/>
            <person name="Lucas S."/>
            <person name="Glavina Del Rio T."/>
            <person name="Nolan M."/>
            <person name="Tice H."/>
            <person name="Han C."/>
            <person name="Cheng J."/>
            <person name="Tapia R."/>
            <person name="Goodwin L."/>
            <person name="Pitluck S."/>
            <person name="Liolios K."/>
            <person name="Ivanova N."/>
            <person name="Mavromatis K."/>
            <person name="Mikhailova N."/>
            <person name="Pati A."/>
            <person name="Sims D."/>
            <person name="Meincke L."/>
            <person name="Brettin T."/>
            <person name="Detter J."/>
            <person name="Chen A."/>
            <person name="Palaniappan K."/>
            <person name="Land M."/>
            <person name="Hauser L."/>
            <person name="Chang Y."/>
            <person name="Jeffries C."/>
            <person name="Rohde M."/>
            <person name="Lang E."/>
            <person name="Spring S."/>
            <person name="Goker M."/>
            <person name="Woyke T."/>
            <person name="Bristow J."/>
            <person name="Eisen J."/>
            <person name="Markowitz V."/>
            <person name="Hugenholtz P."/>
            <person name="Kyrpides N."/>
            <person name="Klenk H."/>
        </authorList>
    </citation>
    <scope>NUCLEOTIDE SEQUENCE [LARGE SCALE GENOMIC DNA]</scope>
    <source>
        <strain evidence="3">ATCC BAA-671 / DSM 16294 / JCM 11897 / OK10</strain>
    </source>
</reference>
<evidence type="ECO:0000313" key="2">
    <source>
        <dbReference type="EMBL" id="ADN08208.1"/>
    </source>
</evidence>
<proteinExistence type="predicted"/>
<dbReference type="CDD" id="cd02042">
    <property type="entry name" value="ParAB_family"/>
    <property type="match status" value="1"/>
</dbReference>
<dbReference type="PIRSF" id="PIRSF009320">
    <property type="entry name" value="Nuc_binding_HP_1000"/>
    <property type="match status" value="1"/>
</dbReference>
<sequence>MIVLFGHQKGGVGKSTVSINVAYQLQKKYKDLVLLDLDSQNSAILFNQLRISENLPTIKCVKESDIDFSNFINEYSGNKENLLIIDSGGYDSDVNRAALIKADIIITPVGISQIEIFGLQKFRKILKEASEALDVKIKTNVLLNNVDSRSKNKLRDLREYIKENNKYFNLLDSVIHTRADYKNSYGDGLTVKELNKKGTAAQEIKQLTKEILKLVNN</sequence>
<dbReference type="eggNOG" id="COG1192">
    <property type="taxonomic scope" value="Bacteria"/>
</dbReference>
<dbReference type="KEGG" id="sua:Saut_0159"/>
<accession>E0UTA5</accession>